<dbReference type="PIRSF" id="PIRSF020623">
    <property type="entry name" value="PaaX"/>
    <property type="match status" value="1"/>
</dbReference>
<reference evidence="4 5" key="1">
    <citation type="submission" date="2018-03" db="EMBL/GenBank/DDBJ databases">
        <title>Comparative genomics illustrates the genes involved in a hyperalkaliphilic mechanisms of Serpentinomonas isolated from highly-alkaline calcium-rich serpentinized springs.</title>
        <authorList>
            <person name="Suzuki S."/>
            <person name="Ishii S."/>
            <person name="Walworth N."/>
            <person name="Bird L."/>
            <person name="Kuenen J.G."/>
            <person name="Nealson K.H."/>
        </authorList>
    </citation>
    <scope>NUCLEOTIDE SEQUENCE [LARGE SCALE GENOMIC DNA]</scope>
    <source>
        <strain evidence="4 5">P1</strain>
    </source>
</reference>
<gene>
    <name evidence="4" type="primary">paaX</name>
    <name evidence="4" type="ORF">C6P64_08795</name>
</gene>
<name>A0A2S9K5C8_9BURK</name>
<dbReference type="InterPro" id="IPR011965">
    <property type="entry name" value="PaaX_trns_reg"/>
</dbReference>
<sequence>MRTQVIEQAVNQRLDSFRQISRVKAGSLIISVFGDAVLPRGGQIWLGGLIRLLQPLDLNERLVRTTVFRLVKDEWLTTQTHGRRTDYMLTPSGQRRFEEAARQIYAAHAPLWDLRWRLIMVMGELSARERERLRRALYWQGFGQIGAGCFVHPGADLGSAFAALGADGMSDLLPRLMPLVAANPRLGQSASDADIVRSAWNLEQLAADYGSFVACYRPILEALRQSGADSVDEEGAFLIRTLLIHDFRRLLLRDPELPEVLQPAGWPGHEARRLCKEVYRRLLPASERHLDRHLLLASGEVPAASSMVSKRFQGADPLAGPA</sequence>
<dbReference type="InterPro" id="IPR036388">
    <property type="entry name" value="WH-like_DNA-bd_sf"/>
</dbReference>
<evidence type="ECO:0000313" key="5">
    <source>
        <dbReference type="Proteomes" id="UP000238589"/>
    </source>
</evidence>
<dbReference type="Proteomes" id="UP000238589">
    <property type="component" value="Unassembled WGS sequence"/>
</dbReference>
<dbReference type="Gene3D" id="1.20.58.1460">
    <property type="match status" value="1"/>
</dbReference>
<evidence type="ECO:0000259" key="3">
    <source>
        <dbReference type="Pfam" id="PF20803"/>
    </source>
</evidence>
<dbReference type="OrthoDB" id="2270427at2"/>
<evidence type="ECO:0000259" key="2">
    <source>
        <dbReference type="Pfam" id="PF08223"/>
    </source>
</evidence>
<evidence type="ECO:0000259" key="1">
    <source>
        <dbReference type="Pfam" id="PF07848"/>
    </source>
</evidence>
<dbReference type="Pfam" id="PF20803">
    <property type="entry name" value="PaaX_M"/>
    <property type="match status" value="1"/>
</dbReference>
<evidence type="ECO:0000313" key="4">
    <source>
        <dbReference type="EMBL" id="PRD65653.1"/>
    </source>
</evidence>
<feature type="domain" description="Transcriptional repressor PaaX-like N-terminal" evidence="1">
    <location>
        <begin position="24"/>
        <end position="91"/>
    </location>
</feature>
<dbReference type="InterPro" id="IPR013225">
    <property type="entry name" value="PaaX_C"/>
</dbReference>
<feature type="domain" description="Transcriptional repressor PaaX-like C-terminal" evidence="2">
    <location>
        <begin position="200"/>
        <end position="291"/>
    </location>
</feature>
<feature type="domain" description="Transcriptional repressor PaaX-like central Cas2-like" evidence="3">
    <location>
        <begin position="112"/>
        <end position="154"/>
    </location>
</feature>
<dbReference type="NCBIfam" id="TIGR02277">
    <property type="entry name" value="PaaX_trns_reg"/>
    <property type="match status" value="1"/>
</dbReference>
<dbReference type="PANTHER" id="PTHR30319:SF1">
    <property type="entry name" value="TRANSCRIPTIONAL REPRESSOR PAAX"/>
    <property type="match status" value="1"/>
</dbReference>
<dbReference type="AlphaFoldDB" id="A0A2S9K5C8"/>
<dbReference type="InterPro" id="IPR036390">
    <property type="entry name" value="WH_DNA-bd_sf"/>
</dbReference>
<dbReference type="Pfam" id="PF07848">
    <property type="entry name" value="PaaX"/>
    <property type="match status" value="1"/>
</dbReference>
<protein>
    <submittedName>
        <fullName evidence="4">Phenylacetic acid degradation operon negative regulatory protein PaaX</fullName>
    </submittedName>
</protein>
<dbReference type="RefSeq" id="WP_105748179.1">
    <property type="nucleotide sequence ID" value="NZ_PVLQ01000027.1"/>
</dbReference>
<dbReference type="GO" id="GO:0006351">
    <property type="term" value="P:DNA-templated transcription"/>
    <property type="evidence" value="ECO:0007669"/>
    <property type="project" value="InterPro"/>
</dbReference>
<keyword evidence="5" id="KW-1185">Reference proteome</keyword>
<dbReference type="PANTHER" id="PTHR30319">
    <property type="entry name" value="PHENYLACETIC ACID REGULATOR-RELATED TRANSCRIPTIONAL REPRESSOR"/>
    <property type="match status" value="1"/>
</dbReference>
<dbReference type="EMBL" id="PVLQ01000027">
    <property type="protein sequence ID" value="PRD65653.1"/>
    <property type="molecule type" value="Genomic_DNA"/>
</dbReference>
<accession>A0A2S9K5C8</accession>
<dbReference type="InterPro" id="IPR048846">
    <property type="entry name" value="PaaX-like_central"/>
</dbReference>
<organism evidence="4 5">
    <name type="scientific">Malikia granosa</name>
    <dbReference type="NCBI Taxonomy" id="263067"/>
    <lineage>
        <taxon>Bacteria</taxon>
        <taxon>Pseudomonadati</taxon>
        <taxon>Pseudomonadota</taxon>
        <taxon>Betaproteobacteria</taxon>
        <taxon>Burkholderiales</taxon>
        <taxon>Comamonadaceae</taxon>
        <taxon>Malikia</taxon>
    </lineage>
</organism>
<comment type="caution">
    <text evidence="4">The sequence shown here is derived from an EMBL/GenBank/DDBJ whole genome shotgun (WGS) entry which is preliminary data.</text>
</comment>
<proteinExistence type="predicted"/>
<dbReference type="Gene3D" id="3.30.70.2650">
    <property type="match status" value="1"/>
</dbReference>
<dbReference type="SUPFAM" id="SSF46785">
    <property type="entry name" value="Winged helix' DNA-binding domain"/>
    <property type="match status" value="1"/>
</dbReference>
<dbReference type="InterPro" id="IPR012906">
    <property type="entry name" value="PaaX-like_N"/>
</dbReference>
<dbReference type="Gene3D" id="1.10.10.10">
    <property type="entry name" value="Winged helix-like DNA-binding domain superfamily/Winged helix DNA-binding domain"/>
    <property type="match status" value="1"/>
</dbReference>
<dbReference type="Pfam" id="PF08223">
    <property type="entry name" value="PaaX_C"/>
    <property type="match status" value="1"/>
</dbReference>